<comment type="caution">
    <text evidence="1">The sequence shown here is derived from an EMBL/GenBank/DDBJ whole genome shotgun (WGS) entry which is preliminary data.</text>
</comment>
<proteinExistence type="predicted"/>
<evidence type="ECO:0000313" key="2">
    <source>
        <dbReference type="Proteomes" id="UP001523262"/>
    </source>
</evidence>
<gene>
    <name evidence="1" type="ORF">NDK43_06745</name>
</gene>
<accession>A0ABT0W746</accession>
<protein>
    <submittedName>
        <fullName evidence="1">Uncharacterized protein</fullName>
    </submittedName>
</protein>
<name>A0ABT0W746_9BACI</name>
<dbReference type="EMBL" id="JAMQCR010000001">
    <property type="protein sequence ID" value="MCM2532143.1"/>
    <property type="molecule type" value="Genomic_DNA"/>
</dbReference>
<sequence>MNTFDKFRQQLLAEIKEQEEAVKEAIEVRRKSETWHGFCENPKQEPLEIFIIERKHPLEELWITDQIYLLNDPIEEEN</sequence>
<keyword evidence="2" id="KW-1185">Reference proteome</keyword>
<evidence type="ECO:0000313" key="1">
    <source>
        <dbReference type="EMBL" id="MCM2532143.1"/>
    </source>
</evidence>
<reference evidence="1 2" key="1">
    <citation type="submission" date="2022-06" db="EMBL/GenBank/DDBJ databases">
        <authorList>
            <person name="Jeon C.O."/>
        </authorList>
    </citation>
    <scope>NUCLEOTIDE SEQUENCE [LARGE SCALE GENOMIC DNA]</scope>
    <source>
        <strain evidence="1 2">KCTC 13943</strain>
    </source>
</reference>
<organism evidence="1 2">
    <name type="scientific">Neobacillus pocheonensis</name>
    <dbReference type="NCBI Taxonomy" id="363869"/>
    <lineage>
        <taxon>Bacteria</taxon>
        <taxon>Bacillati</taxon>
        <taxon>Bacillota</taxon>
        <taxon>Bacilli</taxon>
        <taxon>Bacillales</taxon>
        <taxon>Bacillaceae</taxon>
        <taxon>Neobacillus</taxon>
    </lineage>
</organism>
<dbReference type="Proteomes" id="UP001523262">
    <property type="component" value="Unassembled WGS sequence"/>
</dbReference>